<accession>A0A8H5G330</accession>
<feature type="region of interest" description="Disordered" evidence="1">
    <location>
        <begin position="734"/>
        <end position="766"/>
    </location>
</feature>
<evidence type="ECO:0000313" key="3">
    <source>
        <dbReference type="Proteomes" id="UP000559256"/>
    </source>
</evidence>
<feature type="compositionally biased region" description="Low complexity" evidence="1">
    <location>
        <begin position="781"/>
        <end position="809"/>
    </location>
</feature>
<feature type="compositionally biased region" description="Low complexity" evidence="1">
    <location>
        <begin position="501"/>
        <end position="520"/>
    </location>
</feature>
<feature type="region of interest" description="Disordered" evidence="1">
    <location>
        <begin position="395"/>
        <end position="415"/>
    </location>
</feature>
<name>A0A8H5G330_9AGAR</name>
<protein>
    <submittedName>
        <fullName evidence="2">Uncharacterized protein</fullName>
    </submittedName>
</protein>
<gene>
    <name evidence="2" type="ORF">D9758_005882</name>
</gene>
<keyword evidence="3" id="KW-1185">Reference proteome</keyword>
<dbReference type="EMBL" id="JAACJM010000052">
    <property type="protein sequence ID" value="KAF5357331.1"/>
    <property type="molecule type" value="Genomic_DNA"/>
</dbReference>
<evidence type="ECO:0000256" key="1">
    <source>
        <dbReference type="SAM" id="MobiDB-lite"/>
    </source>
</evidence>
<feature type="compositionally biased region" description="Low complexity" evidence="1">
    <location>
        <begin position="435"/>
        <end position="450"/>
    </location>
</feature>
<organism evidence="2 3">
    <name type="scientific">Tetrapyrgos nigripes</name>
    <dbReference type="NCBI Taxonomy" id="182062"/>
    <lineage>
        <taxon>Eukaryota</taxon>
        <taxon>Fungi</taxon>
        <taxon>Dikarya</taxon>
        <taxon>Basidiomycota</taxon>
        <taxon>Agaricomycotina</taxon>
        <taxon>Agaricomycetes</taxon>
        <taxon>Agaricomycetidae</taxon>
        <taxon>Agaricales</taxon>
        <taxon>Marasmiineae</taxon>
        <taxon>Marasmiaceae</taxon>
        <taxon>Tetrapyrgos</taxon>
    </lineage>
</organism>
<dbReference type="Proteomes" id="UP000559256">
    <property type="component" value="Unassembled WGS sequence"/>
</dbReference>
<feature type="compositionally biased region" description="Polar residues" evidence="1">
    <location>
        <begin position="810"/>
        <end position="820"/>
    </location>
</feature>
<feature type="compositionally biased region" description="Low complexity" evidence="1">
    <location>
        <begin position="478"/>
        <end position="491"/>
    </location>
</feature>
<reference evidence="2 3" key="1">
    <citation type="journal article" date="2020" name="ISME J.">
        <title>Uncovering the hidden diversity of litter-decomposition mechanisms in mushroom-forming fungi.</title>
        <authorList>
            <person name="Floudas D."/>
            <person name="Bentzer J."/>
            <person name="Ahren D."/>
            <person name="Johansson T."/>
            <person name="Persson P."/>
            <person name="Tunlid A."/>
        </authorList>
    </citation>
    <scope>NUCLEOTIDE SEQUENCE [LARGE SCALE GENOMIC DNA]</scope>
    <source>
        <strain evidence="2 3">CBS 291.85</strain>
    </source>
</reference>
<feature type="region of interest" description="Disordered" evidence="1">
    <location>
        <begin position="781"/>
        <end position="850"/>
    </location>
</feature>
<comment type="caution">
    <text evidence="2">The sequence shown here is derived from an EMBL/GenBank/DDBJ whole genome shotgun (WGS) entry which is preliminary data.</text>
</comment>
<proteinExistence type="predicted"/>
<dbReference type="AlphaFoldDB" id="A0A8H5G330"/>
<feature type="region of interest" description="Disordered" evidence="1">
    <location>
        <begin position="280"/>
        <end position="327"/>
    </location>
</feature>
<dbReference type="OrthoDB" id="2798624at2759"/>
<feature type="region of interest" description="Disordered" evidence="1">
    <location>
        <begin position="867"/>
        <end position="899"/>
    </location>
</feature>
<evidence type="ECO:0000313" key="2">
    <source>
        <dbReference type="EMBL" id="KAF5357331.1"/>
    </source>
</evidence>
<feature type="region of interest" description="Disordered" evidence="1">
    <location>
        <begin position="575"/>
        <end position="610"/>
    </location>
</feature>
<feature type="compositionally biased region" description="Low complexity" evidence="1">
    <location>
        <begin position="580"/>
        <end position="599"/>
    </location>
</feature>
<sequence length="899" mass="96772">MQLRILKRLSQLVHRRTRSDSTVVYLTRTTSPVAVAQSLSLNNVTKRTSEQPSSPMLQAILPTPPALSPLLMPNPVVSPPISPPVDVSQQPHFASSKPLSEIGAKANAIHKRICEIQQEYYRVQASIDALRAESSQGRVESTGVSKEELEQCVRFAEAVRIACLDGLVDAHTSGQSSVQDLEEAVVGMIQESADDPKGLWSNVVDTVIGPRAPKEYISAITSIVKHRSNSRGLRRSRNFWKKAAKENPNNTDLVTPSASNLSELVEVLSPERERAVEELRRKRQNFASQDSPKPTPDSAAQPLHGTPLETVEPNVPPSPSRDADQLRDSQTEVFISAASSENASAYTSRNSSLPPLASQIFKQELISSHSSERFFSSSSYKSRLVLGNVDLNQGSQSTSGKAFGRQKPVTPASGTENVYGVSKSFRSMSSAATTFSSRTSTSMPSAPATSISVTSGPVDMGETVTGATHHSSIGDLFTSSASSGNTTAATTRIVSAPSNESMPTSGSQSSSGVASSDLASFTSEPNADPGCHPNQIWETNPSFNVPEASLMSAERALQSFERICDGFPSSNLGSLHTISEESSGPGEGSLSVAASASSSRQRMDDEDLQDDSLTGITISKSRTSRIFVAGSRRSILSNRSSTHSSLGRHGLDSTLVAEEPEKQLAIVTEDSKTPTQPIIHNFEEANSSSAPEPAIIGSISLRSVNVRTPTIQQTTRISQNESWVCNDGARTEISSRPFASRTPTISLSSPLPSVRNEHTTTRLSKLPSLSSIPSRIFSFRSSSRNVNTSSGSEQLPSRSVDQASSSASRTDMNQNPSSSKLRPKSFLVRPSEPSDSMSKDQKTKKRQSLKTFIPVFKPVLPLKIVKKGKEKEKEQKQRDSLRQSVVLSSRGHLSVSPAF</sequence>
<feature type="compositionally biased region" description="Basic and acidic residues" evidence="1">
    <location>
        <begin position="867"/>
        <end position="881"/>
    </location>
</feature>
<feature type="region of interest" description="Disordered" evidence="1">
    <location>
        <begin position="435"/>
        <end position="540"/>
    </location>
</feature>